<dbReference type="EMBL" id="CAXLJL010000123">
    <property type="protein sequence ID" value="CAL5132257.1"/>
    <property type="molecule type" value="Genomic_DNA"/>
</dbReference>
<dbReference type="Proteomes" id="UP001497525">
    <property type="component" value="Unassembled WGS sequence"/>
</dbReference>
<feature type="site" description="Contributes to redox potential value" evidence="3">
    <location>
        <position position="33"/>
    </location>
</feature>
<dbReference type="InterPro" id="IPR005746">
    <property type="entry name" value="Thioredoxin"/>
</dbReference>
<name>A0AAV2T7S3_CALDB</name>
<feature type="site" description="Deprotonates C-terminal active site Cys" evidence="3">
    <location>
        <position position="26"/>
    </location>
</feature>
<feature type="active site" description="Nucleophile" evidence="3">
    <location>
        <position position="32"/>
    </location>
</feature>
<feature type="domain" description="Thioredoxin" evidence="5">
    <location>
        <begin position="1"/>
        <end position="105"/>
    </location>
</feature>
<sequence length="105" mass="11603">MVAHLDTKNDVMKFISEAGNSLVVLDFFATWCGPCKKIAPVLEAISKEHPGVKFAKIDVDTDQDSTEHFNITGMPTFVFFKNGAELERFSGANEATLRSTIAKHQ</sequence>
<evidence type="ECO:0000313" key="7">
    <source>
        <dbReference type="Proteomes" id="UP001497525"/>
    </source>
</evidence>
<evidence type="ECO:0000256" key="3">
    <source>
        <dbReference type="PIRSR" id="PIRSR000077-1"/>
    </source>
</evidence>
<dbReference type="FunFam" id="3.40.30.10:FF:000245">
    <property type="entry name" value="Thioredoxin"/>
    <property type="match status" value="1"/>
</dbReference>
<dbReference type="SUPFAM" id="SSF52833">
    <property type="entry name" value="Thioredoxin-like"/>
    <property type="match status" value="1"/>
</dbReference>
<keyword evidence="4" id="KW-0676">Redox-active center</keyword>
<evidence type="ECO:0000256" key="1">
    <source>
        <dbReference type="ARBA" id="ARBA00023157"/>
    </source>
</evidence>
<comment type="caution">
    <text evidence="6">The sequence shown here is derived from an EMBL/GenBank/DDBJ whole genome shotgun (WGS) entry which is preliminary data.</text>
</comment>
<dbReference type="PROSITE" id="PS51352">
    <property type="entry name" value="THIOREDOXIN_2"/>
    <property type="match status" value="1"/>
</dbReference>
<dbReference type="CDD" id="cd02947">
    <property type="entry name" value="TRX_family"/>
    <property type="match status" value="1"/>
</dbReference>
<dbReference type="InterPro" id="IPR013766">
    <property type="entry name" value="Thioredoxin_domain"/>
</dbReference>
<gene>
    <name evidence="6" type="ORF">CDAUBV1_LOCUS5097</name>
</gene>
<evidence type="ECO:0000259" key="5">
    <source>
        <dbReference type="PROSITE" id="PS51352"/>
    </source>
</evidence>
<feature type="site" description="Contributes to redox potential value" evidence="3">
    <location>
        <position position="34"/>
    </location>
</feature>
<dbReference type="PRINTS" id="PR00421">
    <property type="entry name" value="THIOREDOXIN"/>
</dbReference>
<protein>
    <recommendedName>
        <fullName evidence="2">Thioredoxin</fullName>
    </recommendedName>
</protein>
<evidence type="ECO:0000313" key="6">
    <source>
        <dbReference type="EMBL" id="CAL5132257.1"/>
    </source>
</evidence>
<evidence type="ECO:0000256" key="4">
    <source>
        <dbReference type="PIRSR" id="PIRSR000077-4"/>
    </source>
</evidence>
<dbReference type="InterPro" id="IPR036249">
    <property type="entry name" value="Thioredoxin-like_sf"/>
</dbReference>
<evidence type="ECO:0000256" key="2">
    <source>
        <dbReference type="PIRNR" id="PIRNR000077"/>
    </source>
</evidence>
<dbReference type="PANTHER" id="PTHR46115">
    <property type="entry name" value="THIOREDOXIN-LIKE PROTEIN 1"/>
    <property type="match status" value="1"/>
</dbReference>
<dbReference type="PIRSF" id="PIRSF000077">
    <property type="entry name" value="Thioredoxin"/>
    <property type="match status" value="1"/>
</dbReference>
<feature type="active site" description="Nucleophile" evidence="3">
    <location>
        <position position="35"/>
    </location>
</feature>
<comment type="similarity">
    <text evidence="2">Belongs to the thioredoxin family.</text>
</comment>
<keyword evidence="1 4" id="KW-1015">Disulfide bond</keyword>
<proteinExistence type="inferred from homology"/>
<dbReference type="Gene3D" id="3.40.30.10">
    <property type="entry name" value="Glutaredoxin"/>
    <property type="match status" value="1"/>
</dbReference>
<dbReference type="GO" id="GO:0015035">
    <property type="term" value="F:protein-disulfide reductase activity"/>
    <property type="evidence" value="ECO:0007669"/>
    <property type="project" value="InterPro"/>
</dbReference>
<dbReference type="InterPro" id="IPR017937">
    <property type="entry name" value="Thioredoxin_CS"/>
</dbReference>
<reference evidence="6" key="1">
    <citation type="submission" date="2024-06" db="EMBL/GenBank/DDBJ databases">
        <authorList>
            <person name="Liu X."/>
            <person name="Lenzi L."/>
            <person name="Haldenby T S."/>
            <person name="Uol C."/>
        </authorList>
    </citation>
    <scope>NUCLEOTIDE SEQUENCE</scope>
</reference>
<dbReference type="NCBIfam" id="TIGR01068">
    <property type="entry name" value="thioredoxin"/>
    <property type="match status" value="1"/>
</dbReference>
<dbReference type="AlphaFoldDB" id="A0AAV2T7S3"/>
<organism evidence="6 7">
    <name type="scientific">Calicophoron daubneyi</name>
    <name type="common">Rumen fluke</name>
    <name type="synonym">Paramphistomum daubneyi</name>
    <dbReference type="NCBI Taxonomy" id="300641"/>
    <lineage>
        <taxon>Eukaryota</taxon>
        <taxon>Metazoa</taxon>
        <taxon>Spiralia</taxon>
        <taxon>Lophotrochozoa</taxon>
        <taxon>Platyhelminthes</taxon>
        <taxon>Trematoda</taxon>
        <taxon>Digenea</taxon>
        <taxon>Plagiorchiida</taxon>
        <taxon>Pronocephalata</taxon>
        <taxon>Paramphistomoidea</taxon>
        <taxon>Paramphistomidae</taxon>
        <taxon>Calicophoron</taxon>
    </lineage>
</organism>
<accession>A0AAV2T7S3</accession>
<feature type="disulfide bond" description="Redox-active" evidence="4">
    <location>
        <begin position="32"/>
        <end position="35"/>
    </location>
</feature>
<dbReference type="PROSITE" id="PS00194">
    <property type="entry name" value="THIOREDOXIN_1"/>
    <property type="match status" value="1"/>
</dbReference>
<dbReference type="Pfam" id="PF00085">
    <property type="entry name" value="Thioredoxin"/>
    <property type="match status" value="1"/>
</dbReference>